<accession>A0A918XXN0</accession>
<organism evidence="1 2">
    <name type="scientific">Thalassobaculum fulvum</name>
    <dbReference type="NCBI Taxonomy" id="1633335"/>
    <lineage>
        <taxon>Bacteria</taxon>
        <taxon>Pseudomonadati</taxon>
        <taxon>Pseudomonadota</taxon>
        <taxon>Alphaproteobacteria</taxon>
        <taxon>Rhodospirillales</taxon>
        <taxon>Thalassobaculaceae</taxon>
        <taxon>Thalassobaculum</taxon>
    </lineage>
</organism>
<dbReference type="Proteomes" id="UP000630353">
    <property type="component" value="Unassembled WGS sequence"/>
</dbReference>
<proteinExistence type="predicted"/>
<protein>
    <recommendedName>
        <fullName evidence="3">DUF2946 domain-containing protein</fullName>
    </recommendedName>
</protein>
<evidence type="ECO:0000313" key="2">
    <source>
        <dbReference type="Proteomes" id="UP000630353"/>
    </source>
</evidence>
<sequence length="155" mass="15683">MDSSQEAVRKARPISRRRRMASRIAARPWTQFAAMLAVFAVLLRLGLGVGHALALSELPADSRGQAFDIAASICGAAGPAAKPIGGSEDERPGPTSPACPVCLMAAGHLTAVLPVLPAVGVEPTSTAAFAAPPPVTCPAGPAVARVQPRAPPAPL</sequence>
<dbReference type="AlphaFoldDB" id="A0A918XXN0"/>
<comment type="caution">
    <text evidence="1">The sequence shown here is derived from an EMBL/GenBank/DDBJ whole genome shotgun (WGS) entry which is preliminary data.</text>
</comment>
<name>A0A918XXN0_9PROT</name>
<evidence type="ECO:0008006" key="3">
    <source>
        <dbReference type="Google" id="ProtNLM"/>
    </source>
</evidence>
<gene>
    <name evidence="1" type="ORF">GCM10017083_52790</name>
</gene>
<evidence type="ECO:0000313" key="1">
    <source>
        <dbReference type="EMBL" id="GHD63113.1"/>
    </source>
</evidence>
<dbReference type="Pfam" id="PF11162">
    <property type="entry name" value="DUF2946"/>
    <property type="match status" value="1"/>
</dbReference>
<reference evidence="1" key="1">
    <citation type="journal article" date="2014" name="Int. J. Syst. Evol. Microbiol.">
        <title>Complete genome sequence of Corynebacterium casei LMG S-19264T (=DSM 44701T), isolated from a smear-ripened cheese.</title>
        <authorList>
            <consortium name="US DOE Joint Genome Institute (JGI-PGF)"/>
            <person name="Walter F."/>
            <person name="Albersmeier A."/>
            <person name="Kalinowski J."/>
            <person name="Ruckert C."/>
        </authorList>
    </citation>
    <scope>NUCLEOTIDE SEQUENCE</scope>
    <source>
        <strain evidence="1">KCTC 42651</strain>
    </source>
</reference>
<dbReference type="InterPro" id="IPR021333">
    <property type="entry name" value="DUF2946"/>
</dbReference>
<dbReference type="EMBL" id="BMZS01000016">
    <property type="protein sequence ID" value="GHD63113.1"/>
    <property type="molecule type" value="Genomic_DNA"/>
</dbReference>
<keyword evidence="2" id="KW-1185">Reference proteome</keyword>
<reference evidence="1" key="2">
    <citation type="submission" date="2020-09" db="EMBL/GenBank/DDBJ databases">
        <authorList>
            <person name="Sun Q."/>
            <person name="Kim S."/>
        </authorList>
    </citation>
    <scope>NUCLEOTIDE SEQUENCE</scope>
    <source>
        <strain evidence="1">KCTC 42651</strain>
    </source>
</reference>